<dbReference type="GO" id="GO:0003684">
    <property type="term" value="F:damaged DNA binding"/>
    <property type="evidence" value="ECO:0007669"/>
    <property type="project" value="InterPro"/>
</dbReference>
<dbReference type="InterPro" id="IPR014001">
    <property type="entry name" value="Helicase_ATP-bd"/>
</dbReference>
<reference evidence="12 13" key="1">
    <citation type="submission" date="2016-11" db="EMBL/GenBank/DDBJ databases">
        <authorList>
            <person name="Jaros S."/>
            <person name="Januszkiewicz K."/>
            <person name="Wedrychowicz H."/>
        </authorList>
    </citation>
    <scope>NUCLEOTIDE SEQUENCE [LARGE SCALE GENOMIC DNA]</scope>
    <source>
        <strain evidence="12 13">DSM 9705</strain>
    </source>
</reference>
<accession>A0A1M5VFK8</accession>
<dbReference type="CDD" id="cd17991">
    <property type="entry name" value="DEXHc_TRCF"/>
    <property type="match status" value="1"/>
</dbReference>
<dbReference type="OrthoDB" id="9804325at2"/>
<dbReference type="PROSITE" id="PS51194">
    <property type="entry name" value="HELICASE_CTER"/>
    <property type="match status" value="1"/>
</dbReference>
<keyword evidence="4 9" id="KW-0378">Hydrolase</keyword>
<dbReference type="NCBIfam" id="TIGR00580">
    <property type="entry name" value="mfd"/>
    <property type="match status" value="1"/>
</dbReference>
<evidence type="ECO:0000256" key="4">
    <source>
        <dbReference type="ARBA" id="ARBA00022801"/>
    </source>
</evidence>
<dbReference type="PANTHER" id="PTHR47964:SF1">
    <property type="entry name" value="ATP-DEPENDENT DNA HELICASE HOMOLOG RECG, CHLOROPLASTIC"/>
    <property type="match status" value="1"/>
</dbReference>
<evidence type="ECO:0000256" key="8">
    <source>
        <dbReference type="ARBA" id="ARBA00023204"/>
    </source>
</evidence>
<dbReference type="GO" id="GO:0005737">
    <property type="term" value="C:cytoplasm"/>
    <property type="evidence" value="ECO:0007669"/>
    <property type="project" value="UniProtKB-SubCell"/>
</dbReference>
<dbReference type="Pfam" id="PF00271">
    <property type="entry name" value="Helicase_C"/>
    <property type="match status" value="1"/>
</dbReference>
<dbReference type="AlphaFoldDB" id="A0A1M5VFK8"/>
<dbReference type="InterPro" id="IPR041471">
    <property type="entry name" value="UvrB_inter"/>
</dbReference>
<dbReference type="InterPro" id="IPR011545">
    <property type="entry name" value="DEAD/DEAH_box_helicase_dom"/>
</dbReference>
<dbReference type="SMART" id="SM01058">
    <property type="entry name" value="CarD_TRCF"/>
    <property type="match status" value="1"/>
</dbReference>
<dbReference type="SUPFAM" id="SSF141259">
    <property type="entry name" value="CarD-like"/>
    <property type="match status" value="1"/>
</dbReference>
<dbReference type="InterPro" id="IPR003711">
    <property type="entry name" value="CarD-like/TRCF_RID"/>
</dbReference>
<evidence type="ECO:0000256" key="6">
    <source>
        <dbReference type="ARBA" id="ARBA00022840"/>
    </source>
</evidence>
<sequence>MAQTDHFITDGTTLVTGLRGSSPAWFSATRSAAQPLCCILPDEQQVAAFEQDLALFTDRPILPFPGYEIPPYTPLSPDQQTTAARLSTLYRSLESESSFILVVSIEALLRRVLPKGSLQQRAELLMTGESFDLPTLRAGLIAMGYEHTSLVRGYGDFSVRGGVVDIFPPPFLLAGNEIQDGPLRLDFFGDTIESIRQFNPINQRSSGTIDEAVILPVSDILLEAEAPGRLQPLLTTLRQRSEDLGWAAEQTKEITDRLQAGLRFAGIENFLPLFCSGHRPATVLDYLPDDTTLIMLEPETLARQARLVEERIAANYDDARRNAQPALPPGELFVSAADLAGQVHGFQHFAITDFSGADQAVLPITTTGHQLLKQEISRHRKTHGLLAPLADQIRNWQEAGEQVVVCCRSQLRQKTLAEMLSRFSFTLQPLPAPLDLAALAPAADPEPPLYLCDSPLNMGFSLPEQRCHLLSESELFGEMRLGGKKRRSRAAGEALNFTELQEGDIVVHREHGLGIYRGLVTMALQGITNDFMLIEYRDGDKLYLPVDRLGLVSRYEGLSDKSPKIDKLGAQSWKSTKNKVSEEVWKVAQELLDIYAARAMRSGRSFSPPGSFYQELEESFAFDETPGQYRAINETIDDLTSDKPMDRLICGDVGYGKTEVAIRAAFKVVEDGYQAAILVPTTVLAEQHAKTFSERLKEFPVRIECLNRFRSRLQQRQILSDLAGGSVDIVIGTHRLLSKDVRFANLGLLIIDEEHRFGVAHKEKIKKIKAEVDVLTLTATPIPRTLQLSLLGIRDLSVISTPPEHRRPIKTFVARYDDLVIKEAVSRELLRGGQVFIVHNRVKSIHRMAATVQKLVPEARIAVAHGQMPGKELEDIMVAFVNHRIDVLISTTIIESGLDIPSANTIIINRADRLGLAEIYQLRGRVGRSATQSFAYLLVPSLDHLSKDSRERLRALMEYNELGGGFKLAMSDLQIRGGGNLLGVSQSGHIAAIGYDLYLDLLQKTVAELKARQDRGEAPPSIDDLDPEINLNISAYIPEAYLPDISQRYLMYRRIASLLNHDHPTPEELLEELDDRYGRPPDEVRNLFRLVAVKKRLLPLRVNKLERGNNTLVFGFLADTPVPTEQLFAYVQEHRRRTRLLPDGRLIVELPTSDDACLQTTIDRIIHDLDQLTHDNTQPAHC</sequence>
<dbReference type="Gene3D" id="3.40.50.300">
    <property type="entry name" value="P-loop containing nucleotide triphosphate hydrolases"/>
    <property type="match status" value="2"/>
</dbReference>
<comment type="function">
    <text evidence="9">Couples transcription and DNA repair by recognizing RNA polymerase (RNAP) stalled at DNA lesions. Mediates ATP-dependent release of RNAP and its truncated transcript from the DNA, and recruitment of nucleotide excision repair machinery to the damaged site.</text>
</comment>
<dbReference type="GO" id="GO:0016787">
    <property type="term" value="F:hydrolase activity"/>
    <property type="evidence" value="ECO:0007669"/>
    <property type="project" value="UniProtKB-KW"/>
</dbReference>
<dbReference type="Pfam" id="PF03461">
    <property type="entry name" value="TRCF"/>
    <property type="match status" value="1"/>
</dbReference>
<protein>
    <recommendedName>
        <fullName evidence="9">Transcription-repair-coupling factor</fullName>
        <shortName evidence="9">TRCF</shortName>
        <ecNumber evidence="9">3.6.4.-</ecNumber>
    </recommendedName>
</protein>
<dbReference type="RefSeq" id="WP_073375061.1">
    <property type="nucleotide sequence ID" value="NZ_FQXS01000008.1"/>
</dbReference>
<dbReference type="Pfam" id="PF17757">
    <property type="entry name" value="UvrB_inter"/>
    <property type="match status" value="1"/>
</dbReference>
<dbReference type="GO" id="GO:0006355">
    <property type="term" value="P:regulation of DNA-templated transcription"/>
    <property type="evidence" value="ECO:0007669"/>
    <property type="project" value="UniProtKB-UniRule"/>
</dbReference>
<proteinExistence type="inferred from homology"/>
<dbReference type="GO" id="GO:0003678">
    <property type="term" value="F:DNA helicase activity"/>
    <property type="evidence" value="ECO:0007669"/>
    <property type="project" value="TreeGrafter"/>
</dbReference>
<evidence type="ECO:0000313" key="13">
    <source>
        <dbReference type="Proteomes" id="UP000184139"/>
    </source>
</evidence>
<name>A0A1M5VFK8_9BACT</name>
<keyword evidence="1 9" id="KW-0963">Cytoplasm</keyword>
<dbReference type="GO" id="GO:0000716">
    <property type="term" value="P:transcription-coupled nucleotide-excision repair, DNA damage recognition"/>
    <property type="evidence" value="ECO:0007669"/>
    <property type="project" value="UniProtKB-UniRule"/>
</dbReference>
<evidence type="ECO:0000259" key="10">
    <source>
        <dbReference type="PROSITE" id="PS51192"/>
    </source>
</evidence>
<evidence type="ECO:0000259" key="11">
    <source>
        <dbReference type="PROSITE" id="PS51194"/>
    </source>
</evidence>
<dbReference type="STRING" id="1121409.SAMN02745124_01650"/>
<comment type="similarity">
    <text evidence="9">In the C-terminal section; belongs to the helicase family. RecG subfamily.</text>
</comment>
<dbReference type="Gene3D" id="3.30.2060.10">
    <property type="entry name" value="Penicillin-binding protein 1b domain"/>
    <property type="match status" value="1"/>
</dbReference>
<dbReference type="Gene3D" id="3.40.50.11180">
    <property type="match status" value="1"/>
</dbReference>
<feature type="domain" description="Helicase C-terminal" evidence="11">
    <location>
        <begin position="815"/>
        <end position="974"/>
    </location>
</feature>
<keyword evidence="2 9" id="KW-0547">Nucleotide-binding</keyword>
<dbReference type="PANTHER" id="PTHR47964">
    <property type="entry name" value="ATP-DEPENDENT DNA HELICASE HOMOLOG RECG, CHLOROPLASTIC"/>
    <property type="match status" value="1"/>
</dbReference>
<dbReference type="InterPro" id="IPR027417">
    <property type="entry name" value="P-loop_NTPase"/>
</dbReference>
<dbReference type="Gene3D" id="3.90.1150.50">
    <property type="entry name" value="Transcription-repair-coupling factor, D7 domain"/>
    <property type="match status" value="1"/>
</dbReference>
<evidence type="ECO:0000256" key="9">
    <source>
        <dbReference type="HAMAP-Rule" id="MF_00969"/>
    </source>
</evidence>
<dbReference type="Proteomes" id="UP000184139">
    <property type="component" value="Unassembled WGS sequence"/>
</dbReference>
<evidence type="ECO:0000313" key="12">
    <source>
        <dbReference type="EMBL" id="SHH73894.1"/>
    </source>
</evidence>
<comment type="subcellular location">
    <subcellularLocation>
        <location evidence="9">Cytoplasm</location>
    </subcellularLocation>
</comment>
<dbReference type="SMART" id="SM00982">
    <property type="entry name" value="TRCF"/>
    <property type="match status" value="1"/>
</dbReference>
<evidence type="ECO:0000256" key="5">
    <source>
        <dbReference type="ARBA" id="ARBA00022806"/>
    </source>
</evidence>
<evidence type="ECO:0000256" key="7">
    <source>
        <dbReference type="ARBA" id="ARBA00023125"/>
    </source>
</evidence>
<evidence type="ECO:0000256" key="3">
    <source>
        <dbReference type="ARBA" id="ARBA00022763"/>
    </source>
</evidence>
<dbReference type="SMART" id="SM00487">
    <property type="entry name" value="DEXDc"/>
    <property type="match status" value="1"/>
</dbReference>
<dbReference type="InterPro" id="IPR036101">
    <property type="entry name" value="CarD-like/TRCF_RID_sf"/>
</dbReference>
<keyword evidence="3 9" id="KW-0227">DNA damage</keyword>
<keyword evidence="13" id="KW-1185">Reference proteome</keyword>
<dbReference type="InterPro" id="IPR037235">
    <property type="entry name" value="TRCF-like_C_D7"/>
</dbReference>
<dbReference type="GO" id="GO:0005524">
    <property type="term" value="F:ATP binding"/>
    <property type="evidence" value="ECO:0007669"/>
    <property type="project" value="UniProtKB-UniRule"/>
</dbReference>
<dbReference type="Pfam" id="PF02559">
    <property type="entry name" value="CarD_TRCF_RID"/>
    <property type="match status" value="1"/>
</dbReference>
<comment type="similarity">
    <text evidence="9">In the N-terminal section; belongs to the UvrB family.</text>
</comment>
<keyword evidence="7 9" id="KW-0238">DNA-binding</keyword>
<dbReference type="Gene3D" id="2.40.10.170">
    <property type="match status" value="1"/>
</dbReference>
<evidence type="ECO:0000256" key="1">
    <source>
        <dbReference type="ARBA" id="ARBA00022490"/>
    </source>
</evidence>
<dbReference type="InterPro" id="IPR001650">
    <property type="entry name" value="Helicase_C-like"/>
</dbReference>
<gene>
    <name evidence="9" type="primary">mfd</name>
    <name evidence="12" type="ORF">SAMN02745124_01650</name>
</gene>
<dbReference type="Pfam" id="PF00270">
    <property type="entry name" value="DEAD"/>
    <property type="match status" value="1"/>
</dbReference>
<keyword evidence="5" id="KW-0347">Helicase</keyword>
<dbReference type="PROSITE" id="PS51192">
    <property type="entry name" value="HELICASE_ATP_BIND_1"/>
    <property type="match status" value="1"/>
</dbReference>
<dbReference type="InterPro" id="IPR005118">
    <property type="entry name" value="TRCF_C"/>
</dbReference>
<dbReference type="SUPFAM" id="SSF143517">
    <property type="entry name" value="TRCF domain-like"/>
    <property type="match status" value="1"/>
</dbReference>
<dbReference type="InterPro" id="IPR047112">
    <property type="entry name" value="RecG/Mfd"/>
</dbReference>
<dbReference type="SMART" id="SM00490">
    <property type="entry name" value="HELICc"/>
    <property type="match status" value="1"/>
</dbReference>
<dbReference type="HAMAP" id="MF_00969">
    <property type="entry name" value="TRCF"/>
    <property type="match status" value="1"/>
</dbReference>
<feature type="domain" description="Helicase ATP-binding" evidence="10">
    <location>
        <begin position="638"/>
        <end position="799"/>
    </location>
</feature>
<keyword evidence="8 9" id="KW-0234">DNA repair</keyword>
<dbReference type="InterPro" id="IPR004576">
    <property type="entry name" value="Mfd"/>
</dbReference>
<organism evidence="12 13">
    <name type="scientific">Desulfofustis glycolicus DSM 9705</name>
    <dbReference type="NCBI Taxonomy" id="1121409"/>
    <lineage>
        <taxon>Bacteria</taxon>
        <taxon>Pseudomonadati</taxon>
        <taxon>Thermodesulfobacteriota</taxon>
        <taxon>Desulfobulbia</taxon>
        <taxon>Desulfobulbales</taxon>
        <taxon>Desulfocapsaceae</taxon>
        <taxon>Desulfofustis</taxon>
    </lineage>
</organism>
<dbReference type="Gene3D" id="3.40.50.11140">
    <property type="match status" value="1"/>
</dbReference>
<dbReference type="SUPFAM" id="SSF52540">
    <property type="entry name" value="P-loop containing nucleoside triphosphate hydrolases"/>
    <property type="match status" value="4"/>
</dbReference>
<dbReference type="EMBL" id="FQXS01000008">
    <property type="protein sequence ID" value="SHH73894.1"/>
    <property type="molecule type" value="Genomic_DNA"/>
</dbReference>
<dbReference type="EC" id="3.6.4.-" evidence="9"/>
<keyword evidence="6 9" id="KW-0067">ATP-binding</keyword>
<evidence type="ECO:0000256" key="2">
    <source>
        <dbReference type="ARBA" id="ARBA00022741"/>
    </source>
</evidence>